<accession>A0ABY7QUH1</accession>
<proteinExistence type="predicted"/>
<sequence length="43" mass="4624">MGTLIVGAVVVIALGLALRHLMKHKSTCNCGECSGHCHMHEQH</sequence>
<keyword evidence="2" id="KW-1185">Reference proteome</keyword>
<evidence type="ECO:0000313" key="2">
    <source>
        <dbReference type="Proteomes" id="UP001210339"/>
    </source>
</evidence>
<dbReference type="Proteomes" id="UP001210339">
    <property type="component" value="Chromosome"/>
</dbReference>
<organism evidence="1 2">
    <name type="scientific">Peptoniphilus equinus</name>
    <dbReference type="NCBI Taxonomy" id="3016343"/>
    <lineage>
        <taxon>Bacteria</taxon>
        <taxon>Bacillati</taxon>
        <taxon>Bacillota</taxon>
        <taxon>Tissierellia</taxon>
        <taxon>Tissierellales</taxon>
        <taxon>Peptoniphilaceae</taxon>
        <taxon>Peptoniphilus</taxon>
    </lineage>
</organism>
<dbReference type="EMBL" id="CP115667">
    <property type="protein sequence ID" value="WBW49823.1"/>
    <property type="molecule type" value="Genomic_DNA"/>
</dbReference>
<dbReference type="RefSeq" id="WP_271191354.1">
    <property type="nucleotide sequence ID" value="NZ_CP115667.1"/>
</dbReference>
<evidence type="ECO:0000313" key="1">
    <source>
        <dbReference type="EMBL" id="WBW49823.1"/>
    </source>
</evidence>
<reference evidence="1 2" key="1">
    <citation type="submission" date="2023-01" db="EMBL/GenBank/DDBJ databases">
        <authorList>
            <person name="Lee S.H."/>
            <person name="Jung H.S."/>
            <person name="Yun J.U."/>
        </authorList>
    </citation>
    <scope>NUCLEOTIDE SEQUENCE [LARGE SCALE GENOMIC DNA]</scope>
    <source>
        <strain evidence="1 2">CBA3646</strain>
    </source>
</reference>
<protein>
    <submittedName>
        <fullName evidence="1">FeoB-associated Cys-rich membrane protein</fullName>
    </submittedName>
</protein>
<dbReference type="Pfam" id="PF12669">
    <property type="entry name" value="FeoB_associated"/>
    <property type="match status" value="1"/>
</dbReference>
<name>A0ABY7QUH1_9FIRM</name>
<gene>
    <name evidence="1" type="ORF">O6R05_07415</name>
</gene>